<keyword evidence="1" id="KW-0812">Transmembrane</keyword>
<keyword evidence="1" id="KW-0472">Membrane</keyword>
<evidence type="ECO:0000313" key="2">
    <source>
        <dbReference type="EMBL" id="OQV23278.1"/>
    </source>
</evidence>
<keyword evidence="3" id="KW-1185">Reference proteome</keyword>
<reference evidence="3" key="1">
    <citation type="submission" date="2017-01" db="EMBL/GenBank/DDBJ databases">
        <title>Comparative genomics of anhydrobiosis in the tardigrade Hypsibius dujardini.</title>
        <authorList>
            <person name="Yoshida Y."/>
            <person name="Koutsovoulos G."/>
            <person name="Laetsch D."/>
            <person name="Stevens L."/>
            <person name="Kumar S."/>
            <person name="Horikawa D."/>
            <person name="Ishino K."/>
            <person name="Komine S."/>
            <person name="Tomita M."/>
            <person name="Blaxter M."/>
            <person name="Arakawa K."/>
        </authorList>
    </citation>
    <scope>NUCLEOTIDE SEQUENCE [LARGE SCALE GENOMIC DNA]</scope>
    <source>
        <strain evidence="3">Z151</strain>
    </source>
</reference>
<dbReference type="EMBL" id="MTYJ01000012">
    <property type="protein sequence ID" value="OQV23278.1"/>
    <property type="molecule type" value="Genomic_DNA"/>
</dbReference>
<sequence>MDQYEPFCKMRLVLAFDGGFFHWAMLILWGATWTCICCKQIPSEVAEQSIDQDFDEEVATVELTGLTETSDSLPQVELASSTIERTTVRPRRSHQPVVLTELGWEVIVAVIFGSMLGSCLLTLIVYCACGRPEEGHLI</sequence>
<evidence type="ECO:0000256" key="1">
    <source>
        <dbReference type="SAM" id="Phobius"/>
    </source>
</evidence>
<feature type="transmembrane region" description="Helical" evidence="1">
    <location>
        <begin position="106"/>
        <end position="129"/>
    </location>
</feature>
<proteinExistence type="predicted"/>
<gene>
    <name evidence="2" type="ORF">BV898_02729</name>
</gene>
<protein>
    <submittedName>
        <fullName evidence="2">Uncharacterized protein</fullName>
    </submittedName>
</protein>
<feature type="transmembrane region" description="Helical" evidence="1">
    <location>
        <begin position="12"/>
        <end position="31"/>
    </location>
</feature>
<dbReference type="OrthoDB" id="10068497at2759"/>
<comment type="caution">
    <text evidence="2">The sequence shown here is derived from an EMBL/GenBank/DDBJ whole genome shotgun (WGS) entry which is preliminary data.</text>
</comment>
<organism evidence="2 3">
    <name type="scientific">Hypsibius exemplaris</name>
    <name type="common">Freshwater tardigrade</name>
    <dbReference type="NCBI Taxonomy" id="2072580"/>
    <lineage>
        <taxon>Eukaryota</taxon>
        <taxon>Metazoa</taxon>
        <taxon>Ecdysozoa</taxon>
        <taxon>Tardigrada</taxon>
        <taxon>Eutardigrada</taxon>
        <taxon>Parachela</taxon>
        <taxon>Hypsibioidea</taxon>
        <taxon>Hypsibiidae</taxon>
        <taxon>Hypsibius</taxon>
    </lineage>
</organism>
<dbReference type="Proteomes" id="UP000192578">
    <property type="component" value="Unassembled WGS sequence"/>
</dbReference>
<accession>A0A1W0X7A0</accession>
<name>A0A1W0X7A0_HYPEX</name>
<keyword evidence="1" id="KW-1133">Transmembrane helix</keyword>
<dbReference type="AlphaFoldDB" id="A0A1W0X7A0"/>
<evidence type="ECO:0000313" key="3">
    <source>
        <dbReference type="Proteomes" id="UP000192578"/>
    </source>
</evidence>